<feature type="domain" description="Glutamine amidotransferase" evidence="2">
    <location>
        <begin position="4"/>
        <end position="185"/>
    </location>
</feature>
<dbReference type="AlphaFoldDB" id="A0AA48K8V2"/>
<evidence type="ECO:0000256" key="1">
    <source>
        <dbReference type="ARBA" id="ARBA00022962"/>
    </source>
</evidence>
<dbReference type="PANTHER" id="PTHR43418:SF4">
    <property type="entry name" value="MULTIFUNCTIONAL TRYPTOPHAN BIOSYNTHESIS PROTEIN"/>
    <property type="match status" value="1"/>
</dbReference>
<dbReference type="EMBL" id="AP027080">
    <property type="protein sequence ID" value="BDU73324.1"/>
    <property type="molecule type" value="Genomic_DNA"/>
</dbReference>
<dbReference type="InterPro" id="IPR050472">
    <property type="entry name" value="Anth_synth/Amidotransfase"/>
</dbReference>
<protein>
    <submittedName>
        <fullName evidence="3">Aminodeoxychorismate/anthranilate synthase component II</fullName>
    </submittedName>
</protein>
<sequence>MILFVDNYDSFTYNLVSMIGALEPRLEVVRNDALTVEKALAMDLDGLVISPGPGHPRDAGVCIDLVRALAPRVPILGVCLGHQVLVEAFGGRVIRAGRPMHGKTSLMPHDGTGLLAGLPDPLQVGRYHSLAAEASTLPECLAVQGATADGEVMAIRHREFPCHGVQFHPESILTPDGAGLLANFVGLCRTPALN</sequence>
<dbReference type="CDD" id="cd01743">
    <property type="entry name" value="GATase1_Anthranilate_Synthase"/>
    <property type="match status" value="1"/>
</dbReference>
<accession>A0AA48K8V2</accession>
<keyword evidence="1" id="KW-0315">Glutamine amidotransferase</keyword>
<dbReference type="RefSeq" id="WP_316411976.1">
    <property type="nucleotide sequence ID" value="NZ_AP027080.1"/>
</dbReference>
<proteinExistence type="predicted"/>
<dbReference type="PRINTS" id="PR00096">
    <property type="entry name" value="GATASE"/>
</dbReference>
<dbReference type="PRINTS" id="PR00097">
    <property type="entry name" value="ANTSNTHASEII"/>
</dbReference>
<dbReference type="InterPro" id="IPR017926">
    <property type="entry name" value="GATASE"/>
</dbReference>
<keyword evidence="4" id="KW-1185">Reference proteome</keyword>
<dbReference type="GO" id="GO:0004049">
    <property type="term" value="F:anthranilate synthase activity"/>
    <property type="evidence" value="ECO:0007669"/>
    <property type="project" value="TreeGrafter"/>
</dbReference>
<dbReference type="NCBIfam" id="TIGR00566">
    <property type="entry name" value="trpG_papA"/>
    <property type="match status" value="1"/>
</dbReference>
<gene>
    <name evidence="3" type="ORF">METEAL_24980</name>
</gene>
<dbReference type="KEGG" id="msil:METEAL_24980"/>
<name>A0AA48K8V2_9BACT</name>
<evidence type="ECO:0000313" key="3">
    <source>
        <dbReference type="EMBL" id="BDU73324.1"/>
    </source>
</evidence>
<dbReference type="GO" id="GO:0005829">
    <property type="term" value="C:cytosol"/>
    <property type="evidence" value="ECO:0007669"/>
    <property type="project" value="TreeGrafter"/>
</dbReference>
<dbReference type="FunFam" id="3.40.50.880:FF:000003">
    <property type="entry name" value="Anthranilate synthase component II"/>
    <property type="match status" value="1"/>
</dbReference>
<evidence type="ECO:0000259" key="2">
    <source>
        <dbReference type="Pfam" id="PF00117"/>
    </source>
</evidence>
<dbReference type="Proteomes" id="UP001238179">
    <property type="component" value="Chromosome"/>
</dbReference>
<dbReference type="Pfam" id="PF00117">
    <property type="entry name" value="GATase"/>
    <property type="match status" value="1"/>
</dbReference>
<dbReference type="PRINTS" id="PR00099">
    <property type="entry name" value="CPSGATASE"/>
</dbReference>
<evidence type="ECO:0000313" key="4">
    <source>
        <dbReference type="Proteomes" id="UP001238179"/>
    </source>
</evidence>
<dbReference type="PANTHER" id="PTHR43418">
    <property type="entry name" value="MULTIFUNCTIONAL TRYPTOPHAN BIOSYNTHESIS PROTEIN-RELATED"/>
    <property type="match status" value="1"/>
</dbReference>
<dbReference type="Gene3D" id="3.40.50.880">
    <property type="match status" value="1"/>
</dbReference>
<dbReference type="InterPro" id="IPR006221">
    <property type="entry name" value="TrpG/PapA_dom"/>
</dbReference>
<organism evidence="3 4">
    <name type="scientific">Mesoterricola silvestris</name>
    <dbReference type="NCBI Taxonomy" id="2927979"/>
    <lineage>
        <taxon>Bacteria</taxon>
        <taxon>Pseudomonadati</taxon>
        <taxon>Acidobacteriota</taxon>
        <taxon>Holophagae</taxon>
        <taxon>Holophagales</taxon>
        <taxon>Holophagaceae</taxon>
        <taxon>Mesoterricola</taxon>
    </lineage>
</organism>
<reference evidence="4" key="1">
    <citation type="journal article" date="2023" name="Int. J. Syst. Evol. Microbiol.">
        <title>Mesoterricola silvestris gen. nov., sp. nov., Mesoterricola sediminis sp. nov., Geothrix oryzae sp. nov., Geothrix edaphica sp. nov., Geothrix rubra sp. nov., and Geothrix limicola sp. nov., six novel members of Acidobacteriota isolated from soils.</title>
        <authorList>
            <person name="Itoh H."/>
            <person name="Sugisawa Y."/>
            <person name="Mise K."/>
            <person name="Xu Z."/>
            <person name="Kuniyasu M."/>
            <person name="Ushijima N."/>
            <person name="Kawano K."/>
            <person name="Kobayashi E."/>
            <person name="Shiratori Y."/>
            <person name="Masuda Y."/>
            <person name="Senoo K."/>
        </authorList>
    </citation>
    <scope>NUCLEOTIDE SEQUENCE [LARGE SCALE GENOMIC DNA]</scope>
    <source>
        <strain evidence="4">W79</strain>
    </source>
</reference>
<dbReference type="GO" id="GO:0000162">
    <property type="term" value="P:L-tryptophan biosynthetic process"/>
    <property type="evidence" value="ECO:0007669"/>
    <property type="project" value="TreeGrafter"/>
</dbReference>
<dbReference type="PROSITE" id="PS51273">
    <property type="entry name" value="GATASE_TYPE_1"/>
    <property type="match status" value="1"/>
</dbReference>
<dbReference type="SUPFAM" id="SSF52317">
    <property type="entry name" value="Class I glutamine amidotransferase-like"/>
    <property type="match status" value="1"/>
</dbReference>
<dbReference type="InterPro" id="IPR029062">
    <property type="entry name" value="Class_I_gatase-like"/>
</dbReference>